<comment type="subcellular location">
    <subcellularLocation>
        <location evidence="1">Nucleus</location>
    </subcellularLocation>
</comment>
<dbReference type="Pfam" id="PF08381">
    <property type="entry name" value="BRX"/>
    <property type="match status" value="2"/>
</dbReference>
<dbReference type="PANTHER" id="PTHR46058:SF26">
    <property type="entry name" value="PROTEIN BREVIS RADIX-LIKE 1"/>
    <property type="match status" value="1"/>
</dbReference>
<feature type="domain" description="BRX" evidence="5">
    <location>
        <begin position="593"/>
        <end position="642"/>
    </location>
</feature>
<evidence type="ECO:0000259" key="5">
    <source>
        <dbReference type="PROSITE" id="PS51514"/>
    </source>
</evidence>
<evidence type="ECO:0000313" key="7">
    <source>
        <dbReference type="Proteomes" id="UP001341281"/>
    </source>
</evidence>
<evidence type="ECO:0000256" key="1">
    <source>
        <dbReference type="ARBA" id="ARBA00004123"/>
    </source>
</evidence>
<dbReference type="GO" id="GO:0005634">
    <property type="term" value="C:nucleus"/>
    <property type="evidence" value="ECO:0007669"/>
    <property type="project" value="UniProtKB-SubCell"/>
</dbReference>
<evidence type="ECO:0000256" key="2">
    <source>
        <dbReference type="ARBA" id="ARBA00009057"/>
    </source>
</evidence>
<feature type="domain" description="BRX" evidence="5">
    <location>
        <begin position="401"/>
        <end position="457"/>
    </location>
</feature>
<proteinExistence type="inferred from homology"/>
<gene>
    <name evidence="6" type="ORF">U9M48_022277</name>
</gene>
<dbReference type="PANTHER" id="PTHR46058">
    <property type="entry name" value="PROTEIN BREVIS RADIX-LIKE 1"/>
    <property type="match status" value="1"/>
</dbReference>
<keyword evidence="3" id="KW-0539">Nucleus</keyword>
<evidence type="ECO:0000256" key="3">
    <source>
        <dbReference type="ARBA" id="ARBA00023242"/>
    </source>
</evidence>
<dbReference type="EMBL" id="CP144749">
    <property type="protein sequence ID" value="WVZ74047.1"/>
    <property type="molecule type" value="Genomic_DNA"/>
</dbReference>
<protein>
    <recommendedName>
        <fullName evidence="5">BRX domain-containing protein</fullName>
    </recommendedName>
</protein>
<organism evidence="6 7">
    <name type="scientific">Paspalum notatum var. saurae</name>
    <dbReference type="NCBI Taxonomy" id="547442"/>
    <lineage>
        <taxon>Eukaryota</taxon>
        <taxon>Viridiplantae</taxon>
        <taxon>Streptophyta</taxon>
        <taxon>Embryophyta</taxon>
        <taxon>Tracheophyta</taxon>
        <taxon>Spermatophyta</taxon>
        <taxon>Magnoliopsida</taxon>
        <taxon>Liliopsida</taxon>
        <taxon>Poales</taxon>
        <taxon>Poaceae</taxon>
        <taxon>PACMAD clade</taxon>
        <taxon>Panicoideae</taxon>
        <taxon>Andropogonodae</taxon>
        <taxon>Paspaleae</taxon>
        <taxon>Paspalinae</taxon>
        <taxon>Paspalum</taxon>
    </lineage>
</organism>
<keyword evidence="7" id="KW-1185">Reference proteome</keyword>
<dbReference type="Proteomes" id="UP001341281">
    <property type="component" value="Chromosome 05"/>
</dbReference>
<feature type="region of interest" description="Disordered" evidence="4">
    <location>
        <begin position="1"/>
        <end position="26"/>
    </location>
</feature>
<feature type="compositionally biased region" description="Basic residues" evidence="4">
    <location>
        <begin position="16"/>
        <end position="26"/>
    </location>
</feature>
<dbReference type="AlphaFoldDB" id="A0AAQ3TKR6"/>
<dbReference type="InterPro" id="IPR013591">
    <property type="entry name" value="Brevis_radix_dom"/>
</dbReference>
<feature type="non-terminal residue" evidence="6">
    <location>
        <position position="1"/>
    </location>
</feature>
<name>A0AAQ3TKR6_PASNO</name>
<accession>A0AAQ3TKR6</accession>
<evidence type="ECO:0000313" key="6">
    <source>
        <dbReference type="EMBL" id="WVZ74047.1"/>
    </source>
</evidence>
<dbReference type="InterPro" id="IPR044532">
    <property type="entry name" value="BRX-like"/>
</dbReference>
<sequence>SRSPTTAGGRAGGRARYGRPRSRGARPRCCAVYKYARFRGRGGSDGGERIRGPSSPHTCLTGCPRPSLTSTASLGAKKQGEEISCSCCSRLASPGGRRYHPRGGSGWRGCSARSVSVVAPAGSCCAPPPPPAGTLSNLHSTPLLLLQCRGESRHFAREEAAAAEAASPGEEERARDKLFFDQLVPASEAAVSRFQYCCCGSRSIVVVGKLSAETEQQLMGAHCSIGRQAGEREDLWVGGRRQGRRFEMLACIACSTKDGGDQDGSRAATAGRDAGKSLTSQLKDMVLKFSGSGRQYKAAASPSFRGHRFHRNSRLAAYPDDSGFTSDGAAEGYSYMRTTMAAGARTMAPPPPWEAAKDVRGFPQHVRSPSASWIPSIGEEEEEEEEEDDGVVVLEEDRVPREWTAQVEPGVQITFVSIPGGAGNDLKRIRFSREMFNKWEAQRWWGENYDRVVELYNVQTFSRQQGISTPTSSIDDATQRDSSFYSRAGSTRESPVILPPTAAVGREQPIARATSCRAAMAAAAAPTARAACNPSSTAVPDPSDHVWAHHFNLLNAVPAPAPAAPHFDPSRATTSSLDEASVSVSNASDLEATEWVEQDEPGVSITIREFGDGTRELRRRFAEERAKVWWEQNRDRIHAQYL</sequence>
<reference evidence="6 7" key="1">
    <citation type="submission" date="2024-02" db="EMBL/GenBank/DDBJ databases">
        <title>High-quality chromosome-scale genome assembly of Pensacola bahiagrass (Paspalum notatum Flugge var. saurae).</title>
        <authorList>
            <person name="Vega J.M."/>
            <person name="Podio M."/>
            <person name="Orjuela J."/>
            <person name="Siena L.A."/>
            <person name="Pessino S.C."/>
            <person name="Combes M.C."/>
            <person name="Mariac C."/>
            <person name="Albertini E."/>
            <person name="Pupilli F."/>
            <person name="Ortiz J.P.A."/>
            <person name="Leblanc O."/>
        </authorList>
    </citation>
    <scope>NUCLEOTIDE SEQUENCE [LARGE SCALE GENOMIC DNA]</scope>
    <source>
        <strain evidence="6">R1</strain>
        <tissue evidence="6">Leaf</tissue>
    </source>
</reference>
<evidence type="ECO:0000256" key="4">
    <source>
        <dbReference type="SAM" id="MobiDB-lite"/>
    </source>
</evidence>
<dbReference type="PROSITE" id="PS51514">
    <property type="entry name" value="BRX"/>
    <property type="match status" value="2"/>
</dbReference>
<comment type="similarity">
    <text evidence="2">Belongs to the BRX family.</text>
</comment>